<comment type="caution">
    <text evidence="1">The sequence shown here is derived from an EMBL/GenBank/DDBJ whole genome shotgun (WGS) entry which is preliminary data.</text>
</comment>
<evidence type="ECO:0000313" key="2">
    <source>
        <dbReference type="Proteomes" id="UP000828048"/>
    </source>
</evidence>
<accession>A0ACB7XRU4</accession>
<sequence>MYESGVDNWTVRCRCAARDDDREKMRMVACDISEIWQHTRCCGIEDSDVFPPLFLCAGCCASLVPSTAQSSYEFEGFGMQCYTDSGVTVNGRDKVTLVDMGLIDYVLKSMNNVVVGGLVVRRAMNLSTRVLEYTIQEFGNDVQDTDPEPETIHEALPPPTVEAENDVYWDVGFLYNNVLMGYPESELIGLTLQRSL</sequence>
<keyword evidence="2" id="KW-1185">Reference proteome</keyword>
<protein>
    <submittedName>
        <fullName evidence="1">Uncharacterized protein</fullName>
    </submittedName>
</protein>
<gene>
    <name evidence="1" type="ORF">Vadar_020173</name>
</gene>
<reference evidence="1 2" key="1">
    <citation type="journal article" date="2021" name="Hortic Res">
        <title>High-quality reference genome and annotation aids understanding of berry development for evergreen blueberry (Vaccinium darrowii).</title>
        <authorList>
            <person name="Yu J."/>
            <person name="Hulse-Kemp A.M."/>
            <person name="Babiker E."/>
            <person name="Staton M."/>
        </authorList>
    </citation>
    <scope>NUCLEOTIDE SEQUENCE [LARGE SCALE GENOMIC DNA]</scope>
    <source>
        <strain evidence="2">cv. NJ 8807/NJ 8810</strain>
        <tissue evidence="1">Young leaf</tissue>
    </source>
</reference>
<organism evidence="1 2">
    <name type="scientific">Vaccinium darrowii</name>
    <dbReference type="NCBI Taxonomy" id="229202"/>
    <lineage>
        <taxon>Eukaryota</taxon>
        <taxon>Viridiplantae</taxon>
        <taxon>Streptophyta</taxon>
        <taxon>Embryophyta</taxon>
        <taxon>Tracheophyta</taxon>
        <taxon>Spermatophyta</taxon>
        <taxon>Magnoliopsida</taxon>
        <taxon>eudicotyledons</taxon>
        <taxon>Gunneridae</taxon>
        <taxon>Pentapetalae</taxon>
        <taxon>asterids</taxon>
        <taxon>Ericales</taxon>
        <taxon>Ericaceae</taxon>
        <taxon>Vaccinioideae</taxon>
        <taxon>Vaccinieae</taxon>
        <taxon>Vaccinium</taxon>
    </lineage>
</organism>
<dbReference type="EMBL" id="CM037151">
    <property type="protein sequence ID" value="KAH7843733.1"/>
    <property type="molecule type" value="Genomic_DNA"/>
</dbReference>
<evidence type="ECO:0000313" key="1">
    <source>
        <dbReference type="EMBL" id="KAH7843733.1"/>
    </source>
</evidence>
<proteinExistence type="predicted"/>
<name>A0ACB7XRU4_9ERIC</name>
<dbReference type="Proteomes" id="UP000828048">
    <property type="component" value="Chromosome 1"/>
</dbReference>